<evidence type="ECO:0000256" key="3">
    <source>
        <dbReference type="SAM" id="SignalP"/>
    </source>
</evidence>
<dbReference type="Gene3D" id="3.90.70.10">
    <property type="entry name" value="Cysteine proteinases"/>
    <property type="match status" value="1"/>
</dbReference>
<feature type="domain" description="Teneurin-like YD-shell" evidence="5">
    <location>
        <begin position="974"/>
        <end position="1120"/>
    </location>
</feature>
<feature type="compositionally biased region" description="Low complexity" evidence="2">
    <location>
        <begin position="340"/>
        <end position="352"/>
    </location>
</feature>
<reference evidence="6 7" key="1">
    <citation type="submission" date="2019-08" db="EMBL/GenBank/DDBJ databases">
        <title>Hyperibacter terrae gen. nov., sp. nov. and Hyperibacter viscosus sp. nov., two new members in the family Rhodospirillaceae isolated from the rhizosphere of Hypericum perforatum.</title>
        <authorList>
            <person name="Noviana Z."/>
        </authorList>
    </citation>
    <scope>NUCLEOTIDE SEQUENCE [LARGE SCALE GENOMIC DNA]</scope>
    <source>
        <strain evidence="6 7">R5959</strain>
    </source>
</reference>
<dbReference type="InterPro" id="IPR011990">
    <property type="entry name" value="TPR-like_helical_dom_sf"/>
</dbReference>
<feature type="domain" description="Teneurin-like YD-shell" evidence="5">
    <location>
        <begin position="803"/>
        <end position="972"/>
    </location>
</feature>
<sequence>MRGKQNFALLTALIATLASLATGPLALAQTGDSAEANDVSLENVIRAAHFPEPLISTQPTTPDENRALSQALTVYNQRTAPEDAESLSKFVAAYPHSGWAPALLTNLGLIYLHDGYFSRALDAWQTAWREGKHATDPDAKALVDRAVGELAHLEASLGKNKELAALFDEIGDRPITGSATEAVQSAREELALVKRDPRHLFNCGPLALRSMMLAKGASVDSVEFLQWYQASDNGTSLSEIGELAAKAGFDHRMFFRAPGQPVPVPAVVHWKIGHFAAIVGQANGRFHVEDSALPSGELWVTQAALEAEASGYFLAPAGAPVGAGWRAVDEKEAKTIWGKGATTGTTPGLAGPQDTPADPPSANGPCPLCTYNIGESTVSLSLSDTPVGYMPPVGPSAKVQITYNQREDSQPANFSFFNVSPKWTLNWLTYVTDDPTNPGGSVSRYIAGGGAYSYTGYQSSTGRFAIQSSDGSVLVLASQSPITYRRLMGDGSVEIYAQSDGSPSYPRRVFLSQVIDPQGNALTLNYDGQLRLTSLTDATDRQTTFTYGLSARPLLITGVTDPFGRSASLAYDSLGRLSSITDVIGLTSSFTYDANSLVNSMTTPYGTTSFAYTAPGTSAPPRFVQVTDPMGYNEREEWLEPAPVPSSDPAGTVPSGMPVPLTNQYLVYRNSFHWDKDAYATAGCTPTGGCDYTKARERHFLHAGDTNQKSAVIESVKYPLENRIWFNYPGQANSYRTGTYGEPIAQGRVLDDGTTQLSLTSYGTAGFFKVTKTVDPLGRTTSYSYANQIDLSAISQTMAYGVQQTIAQFIYNNQHRPIYYTDAAGQTTLFTYNAAGQVTSITNPLGQKTTYQYNATGDLTAIINANDVTAASFTYDAYDRIRTFTDSEGWTATYDYDAADRITRITYPDGTTDLYTYDKLDLASFQDRQGRLWSYTHDANRRLAAVTDPRGQQMLFGYNGNGQLTSLTDPAGHTTSWSYDVEGRLIQKTYADSSAVTYTYETTTSHLKSVLDALGQTKQFSYANDDRLAEISYLNAINPTSSVSFTYDPYFPRVVSMTDGIGTTQYGYIPIGSLGALQLQQDTGPLSNSAITYDYDELGRLASRTIGNAGAETFGYDAISRLTSHGGDLGQFTLSYLGQTRQVTQRQLASSTLATSWGYLPNSGDRRLASISNVGLSAGQFTNLQFTTTPESFISDITETSDSAAVYPSPGVQTASYNNLNQLTDLSGQTLTYDANGNLLSDGVRSFAWDAENRLVGITYPGQAGKQTAFTYDGLGRRVAITSTPAGGGSAITTSYLWCGMRLCQARDASNSLAREYYAEGELAAGSPAQPYYYGVDQLGSVRRAFADTITAPAYSYDPYGNALQVTAPLTDFGYAGTFYNADSGLYLTPFRAYDPVAGRWLSRDPVGEASDPAGNLYAYVQSNPIFYTDPEGLQSIPDPNGVVPGGPWTPAGPGQRPGAFFGPPQPGGRSMCQWVPPENPGGPPGSPGGPPGSQGYWKTNTPRTPWTRFDRNGNPITEEQAHPNPLPANPLPPIVRFGGPVGAFVGTMLYSTPAY</sequence>
<evidence type="ECO:0000256" key="1">
    <source>
        <dbReference type="ARBA" id="ARBA00022737"/>
    </source>
</evidence>
<dbReference type="InterPro" id="IPR050708">
    <property type="entry name" value="T6SS_VgrG/RHS"/>
</dbReference>
<evidence type="ECO:0000259" key="5">
    <source>
        <dbReference type="Pfam" id="PF25023"/>
    </source>
</evidence>
<dbReference type="PANTHER" id="PTHR32305:SF15">
    <property type="entry name" value="PROTEIN RHSA-RELATED"/>
    <property type="match status" value="1"/>
</dbReference>
<dbReference type="RefSeq" id="WP_151115794.1">
    <property type="nucleotide sequence ID" value="NZ_CP042582.1"/>
</dbReference>
<dbReference type="InterPro" id="IPR031325">
    <property type="entry name" value="RHS_repeat"/>
</dbReference>
<feature type="region of interest" description="Disordered" evidence="2">
    <location>
        <begin position="338"/>
        <end position="359"/>
    </location>
</feature>
<keyword evidence="7" id="KW-1185">Reference proteome</keyword>
<dbReference type="Gene3D" id="2.180.10.10">
    <property type="entry name" value="RHS repeat-associated core"/>
    <property type="match status" value="4"/>
</dbReference>
<feature type="signal peptide" evidence="3">
    <location>
        <begin position="1"/>
        <end position="28"/>
    </location>
</feature>
<protein>
    <submittedName>
        <fullName evidence="6">Uncharacterized protein</fullName>
    </submittedName>
</protein>
<organism evidence="6 7">
    <name type="scientific">Hypericibacter adhaerens</name>
    <dbReference type="NCBI Taxonomy" id="2602016"/>
    <lineage>
        <taxon>Bacteria</taxon>
        <taxon>Pseudomonadati</taxon>
        <taxon>Pseudomonadota</taxon>
        <taxon>Alphaproteobacteria</taxon>
        <taxon>Rhodospirillales</taxon>
        <taxon>Dongiaceae</taxon>
        <taxon>Hypericibacter</taxon>
    </lineage>
</organism>
<keyword evidence="3" id="KW-0732">Signal</keyword>
<dbReference type="EMBL" id="CP042582">
    <property type="protein sequence ID" value="QEX21334.1"/>
    <property type="molecule type" value="Genomic_DNA"/>
</dbReference>
<dbReference type="Pfam" id="PF05593">
    <property type="entry name" value="RHS_repeat"/>
    <property type="match status" value="1"/>
</dbReference>
<feature type="region of interest" description="Disordered" evidence="2">
    <location>
        <begin position="1467"/>
        <end position="1529"/>
    </location>
</feature>
<dbReference type="NCBIfam" id="TIGR03696">
    <property type="entry name" value="Rhs_assc_core"/>
    <property type="match status" value="1"/>
</dbReference>
<dbReference type="NCBIfam" id="TIGR01643">
    <property type="entry name" value="YD_repeat_2x"/>
    <property type="match status" value="8"/>
</dbReference>
<dbReference type="GO" id="GO:0008233">
    <property type="term" value="F:peptidase activity"/>
    <property type="evidence" value="ECO:0007669"/>
    <property type="project" value="InterPro"/>
</dbReference>
<dbReference type="Proteomes" id="UP000325797">
    <property type="component" value="Chromosome"/>
</dbReference>
<dbReference type="InterPro" id="IPR022385">
    <property type="entry name" value="Rhs_assc_core"/>
</dbReference>
<name>A0A5J6MVV9_9PROT</name>
<keyword evidence="1" id="KW-0677">Repeat</keyword>
<dbReference type="Gene3D" id="1.25.40.10">
    <property type="entry name" value="Tetratricopeptide repeat domain"/>
    <property type="match status" value="1"/>
</dbReference>
<dbReference type="GO" id="GO:0016020">
    <property type="term" value="C:membrane"/>
    <property type="evidence" value="ECO:0007669"/>
    <property type="project" value="InterPro"/>
</dbReference>
<gene>
    <name evidence="6" type="ORF">FRZ61_12590</name>
</gene>
<dbReference type="OrthoDB" id="7322641at2"/>
<accession>A0A5J6MVV9</accession>
<feature type="compositionally biased region" description="Pro residues" evidence="2">
    <location>
        <begin position="1478"/>
        <end position="1491"/>
    </location>
</feature>
<dbReference type="GO" id="GO:0005524">
    <property type="term" value="F:ATP binding"/>
    <property type="evidence" value="ECO:0007669"/>
    <property type="project" value="InterPro"/>
</dbReference>
<feature type="domain" description="Peptidase C39" evidence="4">
    <location>
        <begin position="202"/>
        <end position="316"/>
    </location>
</feature>
<dbReference type="Pfam" id="PF03412">
    <property type="entry name" value="Peptidase_C39"/>
    <property type="match status" value="1"/>
</dbReference>
<proteinExistence type="predicted"/>
<feature type="domain" description="Teneurin-like YD-shell" evidence="5">
    <location>
        <begin position="1216"/>
        <end position="1425"/>
    </location>
</feature>
<dbReference type="InterPro" id="IPR005074">
    <property type="entry name" value="Peptidase_C39"/>
</dbReference>
<evidence type="ECO:0000256" key="2">
    <source>
        <dbReference type="SAM" id="MobiDB-lite"/>
    </source>
</evidence>
<dbReference type="GO" id="GO:0006508">
    <property type="term" value="P:proteolysis"/>
    <property type="evidence" value="ECO:0007669"/>
    <property type="project" value="InterPro"/>
</dbReference>
<evidence type="ECO:0000259" key="4">
    <source>
        <dbReference type="Pfam" id="PF03412"/>
    </source>
</evidence>
<evidence type="ECO:0000313" key="6">
    <source>
        <dbReference type="EMBL" id="QEX21334.1"/>
    </source>
</evidence>
<dbReference type="Pfam" id="PF25023">
    <property type="entry name" value="TEN_YD-shell"/>
    <property type="match status" value="3"/>
</dbReference>
<dbReference type="PANTHER" id="PTHR32305">
    <property type="match status" value="1"/>
</dbReference>
<feature type="chain" id="PRO_5023807499" evidence="3">
    <location>
        <begin position="29"/>
        <end position="1556"/>
    </location>
</feature>
<dbReference type="InterPro" id="IPR006530">
    <property type="entry name" value="YD"/>
</dbReference>
<dbReference type="InterPro" id="IPR056823">
    <property type="entry name" value="TEN-like_YD-shell"/>
</dbReference>
<dbReference type="KEGG" id="hadh:FRZ61_12590"/>
<evidence type="ECO:0000313" key="7">
    <source>
        <dbReference type="Proteomes" id="UP000325797"/>
    </source>
</evidence>